<reference evidence="6 7" key="1">
    <citation type="journal article" date="2024" name="BMC Biol.">
        <title>Comparative genomics of Ascetosporea gives new insight into the evolutionary basis for animal parasitism in Rhizaria.</title>
        <authorList>
            <person name="Hiltunen Thoren M."/>
            <person name="Onut-Brannstrom I."/>
            <person name="Alfjorden A."/>
            <person name="Peckova H."/>
            <person name="Swords F."/>
            <person name="Hooper C."/>
            <person name="Holzer A.S."/>
            <person name="Bass D."/>
            <person name="Burki F."/>
        </authorList>
    </citation>
    <scope>NUCLEOTIDE SEQUENCE [LARGE SCALE GENOMIC DNA]</scope>
    <source>
        <strain evidence="6">20-A016</strain>
    </source>
</reference>
<dbReference type="InterPro" id="IPR046341">
    <property type="entry name" value="SET_dom_sf"/>
</dbReference>
<keyword evidence="7" id="KW-1185">Reference proteome</keyword>
<dbReference type="Pfam" id="PF19633">
    <property type="entry name" value="SDG2_C"/>
    <property type="match status" value="1"/>
</dbReference>
<dbReference type="SMART" id="SM00317">
    <property type="entry name" value="SET"/>
    <property type="match status" value="1"/>
</dbReference>
<dbReference type="Gene3D" id="2.170.270.10">
    <property type="entry name" value="SET domain"/>
    <property type="match status" value="1"/>
</dbReference>
<dbReference type="PANTHER" id="PTHR46655">
    <property type="entry name" value="HISTONE-LYSINE N-METHYLTRANSFERASE ATXR3"/>
    <property type="match status" value="1"/>
</dbReference>
<organism evidence="6 7">
    <name type="scientific">Bonamia ostreae</name>
    <dbReference type="NCBI Taxonomy" id="126728"/>
    <lineage>
        <taxon>Eukaryota</taxon>
        <taxon>Sar</taxon>
        <taxon>Rhizaria</taxon>
        <taxon>Endomyxa</taxon>
        <taxon>Ascetosporea</taxon>
        <taxon>Haplosporida</taxon>
        <taxon>Bonamia</taxon>
    </lineage>
</organism>
<protein>
    <submittedName>
        <fullName evidence="6">Uncharacterized protein</fullName>
    </submittedName>
</protein>
<dbReference type="Proteomes" id="UP001439008">
    <property type="component" value="Unassembled WGS sequence"/>
</dbReference>
<feature type="domain" description="Post-SET" evidence="5">
    <location>
        <begin position="80"/>
        <end position="96"/>
    </location>
</feature>
<evidence type="ECO:0000313" key="6">
    <source>
        <dbReference type="EMBL" id="MES1922978.1"/>
    </source>
</evidence>
<evidence type="ECO:0000259" key="5">
    <source>
        <dbReference type="PROSITE" id="PS50868"/>
    </source>
</evidence>
<dbReference type="SUPFAM" id="SSF82199">
    <property type="entry name" value="SET domain"/>
    <property type="match status" value="1"/>
</dbReference>
<evidence type="ECO:0000256" key="1">
    <source>
        <dbReference type="ARBA" id="ARBA00022603"/>
    </source>
</evidence>
<evidence type="ECO:0000256" key="3">
    <source>
        <dbReference type="ARBA" id="ARBA00022691"/>
    </source>
</evidence>
<dbReference type="Pfam" id="PF00856">
    <property type="entry name" value="SET"/>
    <property type="match status" value="1"/>
</dbReference>
<dbReference type="InterPro" id="IPR001214">
    <property type="entry name" value="SET_dom"/>
</dbReference>
<evidence type="ECO:0000259" key="4">
    <source>
        <dbReference type="PROSITE" id="PS50280"/>
    </source>
</evidence>
<dbReference type="InterPro" id="IPR003616">
    <property type="entry name" value="Post-SET_dom"/>
</dbReference>
<evidence type="ECO:0000256" key="2">
    <source>
        <dbReference type="ARBA" id="ARBA00022679"/>
    </source>
</evidence>
<dbReference type="EMBL" id="JBDODL010004225">
    <property type="protein sequence ID" value="MES1922978.1"/>
    <property type="molecule type" value="Genomic_DNA"/>
</dbReference>
<name>A0ABV2ATH6_9EUKA</name>
<dbReference type="PANTHER" id="PTHR46655:SF1">
    <property type="entry name" value="HISTONE-LYSINE N-METHYLTRANSFERASE ATXR3"/>
    <property type="match status" value="1"/>
</dbReference>
<keyword evidence="2" id="KW-0808">Transferase</keyword>
<dbReference type="PROSITE" id="PS50280">
    <property type="entry name" value="SET"/>
    <property type="match status" value="1"/>
</dbReference>
<accession>A0ABV2ATH6</accession>
<comment type="caution">
    <text evidence="6">The sequence shown here is derived from an EMBL/GenBank/DDBJ whole genome shotgun (WGS) entry which is preliminary data.</text>
</comment>
<sequence length="144" mass="16462">MMLERHEKDKNGYALVVVDAKYKGNLISRVSHSCSPNAKVVVVASDGVYKIGLYALRDINGGEEITFDYFCRTDNKNEMEEAVCLCGTENCRGSFLIFSEDFSDLILKKKHNLYDRIIILLKCSLVKKISQNDLQKLKMGRFRK</sequence>
<dbReference type="PROSITE" id="PS50868">
    <property type="entry name" value="POST_SET"/>
    <property type="match status" value="1"/>
</dbReference>
<feature type="domain" description="SET" evidence="4">
    <location>
        <begin position="1"/>
        <end position="70"/>
    </location>
</feature>
<proteinExistence type="predicted"/>
<keyword evidence="3" id="KW-0949">S-adenosyl-L-methionine</keyword>
<dbReference type="InterPro" id="IPR045606">
    <property type="entry name" value="ATXR3_C"/>
</dbReference>
<keyword evidence="1" id="KW-0489">Methyltransferase</keyword>
<gene>
    <name evidence="6" type="ORF">MHBO_004510</name>
</gene>
<evidence type="ECO:0000313" key="7">
    <source>
        <dbReference type="Proteomes" id="UP001439008"/>
    </source>
</evidence>